<dbReference type="Proteomes" id="UP000244956">
    <property type="component" value="Unassembled WGS sequence"/>
</dbReference>
<sequence length="144" mass="14990">MSVHKSSAIWEGNLAKGSGKMNVGEGAWEGSFSAKSRFEGSKDGTSPEELIAAAHAGCFSMAFSHALSEAGHTPDSVETKAEASIEKGAEGFSITKIHLTTKGKVPGINKDEFHKIAEDAKENCPVSKALKQGVAISLDASLEG</sequence>
<dbReference type="NCBIfam" id="TIGR03562">
    <property type="entry name" value="osmo_induc_OsmC"/>
    <property type="match status" value="1"/>
</dbReference>
<dbReference type="InterPro" id="IPR015946">
    <property type="entry name" value="KH_dom-like_a/b"/>
</dbReference>
<keyword evidence="2" id="KW-1185">Reference proteome</keyword>
<organism evidence="1 2">
    <name type="scientific">Marinilabilia rubra</name>
    <dbReference type="NCBI Taxonomy" id="2162893"/>
    <lineage>
        <taxon>Bacteria</taxon>
        <taxon>Pseudomonadati</taxon>
        <taxon>Bacteroidota</taxon>
        <taxon>Bacteroidia</taxon>
        <taxon>Marinilabiliales</taxon>
        <taxon>Marinilabiliaceae</taxon>
        <taxon>Marinilabilia</taxon>
    </lineage>
</organism>
<dbReference type="InterPro" id="IPR003718">
    <property type="entry name" value="OsmC/Ohr_fam"/>
</dbReference>
<evidence type="ECO:0000313" key="2">
    <source>
        <dbReference type="Proteomes" id="UP000244956"/>
    </source>
</evidence>
<dbReference type="Pfam" id="PF02566">
    <property type="entry name" value="OsmC"/>
    <property type="match status" value="1"/>
</dbReference>
<dbReference type="SUPFAM" id="SSF82784">
    <property type="entry name" value="OsmC-like"/>
    <property type="match status" value="1"/>
</dbReference>
<protein>
    <submittedName>
        <fullName evidence="1">Peroxiredoxin</fullName>
    </submittedName>
</protein>
<dbReference type="PANTHER" id="PTHR42830:SF1">
    <property type="entry name" value="OSMOTICALLY INDUCIBLE FAMILY PROTEIN"/>
    <property type="match status" value="1"/>
</dbReference>
<evidence type="ECO:0000313" key="1">
    <source>
        <dbReference type="EMBL" id="PWD99516.1"/>
    </source>
</evidence>
<dbReference type="InterPro" id="IPR036102">
    <property type="entry name" value="OsmC/Ohrsf"/>
</dbReference>
<dbReference type="GO" id="GO:0006979">
    <property type="term" value="P:response to oxidative stress"/>
    <property type="evidence" value="ECO:0007669"/>
    <property type="project" value="InterPro"/>
</dbReference>
<dbReference type="RefSeq" id="WP_109264512.1">
    <property type="nucleotide sequence ID" value="NZ_QEWP01000007.1"/>
</dbReference>
<accession>A0A2U2B8Z7</accession>
<dbReference type="InterPro" id="IPR052707">
    <property type="entry name" value="OsmC_Ohr_Peroxiredoxin"/>
</dbReference>
<comment type="caution">
    <text evidence="1">The sequence shown here is derived from an EMBL/GenBank/DDBJ whole genome shotgun (WGS) entry which is preliminary data.</text>
</comment>
<dbReference type="AlphaFoldDB" id="A0A2U2B8Z7"/>
<dbReference type="OrthoDB" id="9807532at2"/>
<gene>
    <name evidence="1" type="ORF">DDZ16_10970</name>
</gene>
<dbReference type="PANTHER" id="PTHR42830">
    <property type="entry name" value="OSMOTICALLY INDUCIBLE FAMILY PROTEIN"/>
    <property type="match status" value="1"/>
</dbReference>
<dbReference type="GO" id="GO:0004601">
    <property type="term" value="F:peroxidase activity"/>
    <property type="evidence" value="ECO:0007669"/>
    <property type="project" value="InterPro"/>
</dbReference>
<dbReference type="EMBL" id="QEWP01000007">
    <property type="protein sequence ID" value="PWD99516.1"/>
    <property type="molecule type" value="Genomic_DNA"/>
</dbReference>
<name>A0A2U2B8Z7_9BACT</name>
<proteinExistence type="predicted"/>
<dbReference type="InterPro" id="IPR019904">
    <property type="entry name" value="Peroxiredoxin_OsmC"/>
</dbReference>
<reference evidence="1 2" key="1">
    <citation type="submission" date="2018-05" db="EMBL/GenBank/DDBJ databases">
        <title>Marinilabilia rubrum sp. nov., isolated from saltern sediment.</title>
        <authorList>
            <person name="Zhang R."/>
        </authorList>
    </citation>
    <scope>NUCLEOTIDE SEQUENCE [LARGE SCALE GENOMIC DNA]</scope>
    <source>
        <strain evidence="1 2">WTE16</strain>
    </source>
</reference>
<dbReference type="Gene3D" id="3.30.300.20">
    <property type="match status" value="1"/>
</dbReference>